<dbReference type="Proteomes" id="UP000547976">
    <property type="component" value="Unassembled WGS sequence"/>
</dbReference>
<dbReference type="OrthoDB" id="5055018at2759"/>
<dbReference type="GO" id="GO:0008233">
    <property type="term" value="F:peptidase activity"/>
    <property type="evidence" value="ECO:0007669"/>
    <property type="project" value="UniProtKB-KW"/>
</dbReference>
<sequence length="156" mass="17267">MPSLPERINQPVRYSAPRQVNTDDCGVAVIVNGLYTLASRPLPPTTNCNYGIWHRVLAAMLIDQDEPDGNLSLVPPELAEEPIIDMGTVEPRPASLPASEYSDWVRTERQRSETHMRSTADSLVDFLSGCRSHQMLITEIVAVLESLALNPDNTLD</sequence>
<evidence type="ECO:0000313" key="1">
    <source>
        <dbReference type="EMBL" id="KAF5578872.1"/>
    </source>
</evidence>
<dbReference type="RefSeq" id="XP_036530829.1">
    <property type="nucleotide sequence ID" value="XM_036678625.1"/>
</dbReference>
<name>A0A8H5NU65_GIBSU</name>
<accession>A0A8H5NU65</accession>
<evidence type="ECO:0000313" key="2">
    <source>
        <dbReference type="Proteomes" id="UP000547976"/>
    </source>
</evidence>
<dbReference type="AlphaFoldDB" id="A0A8H5NU65"/>
<organism evidence="1 2">
    <name type="scientific">Gibberella subglutinans</name>
    <name type="common">Fusarium subglutinans</name>
    <dbReference type="NCBI Taxonomy" id="42677"/>
    <lineage>
        <taxon>Eukaryota</taxon>
        <taxon>Fungi</taxon>
        <taxon>Dikarya</taxon>
        <taxon>Ascomycota</taxon>
        <taxon>Pezizomycotina</taxon>
        <taxon>Sordariomycetes</taxon>
        <taxon>Hypocreomycetidae</taxon>
        <taxon>Hypocreales</taxon>
        <taxon>Nectriaceae</taxon>
        <taxon>Fusarium</taxon>
        <taxon>Fusarium fujikuroi species complex</taxon>
    </lineage>
</organism>
<keyword evidence="2" id="KW-1185">Reference proteome</keyword>
<dbReference type="EMBL" id="JAAOAV010000381">
    <property type="protein sequence ID" value="KAF5578872.1"/>
    <property type="molecule type" value="Genomic_DNA"/>
</dbReference>
<keyword evidence="1" id="KW-0378">Hydrolase</keyword>
<dbReference type="GO" id="GO:0006508">
    <property type="term" value="P:proteolysis"/>
    <property type="evidence" value="ECO:0007669"/>
    <property type="project" value="UniProtKB-KW"/>
</dbReference>
<dbReference type="GeneID" id="59313343"/>
<protein>
    <submittedName>
        <fullName evidence="1">Ulp1 protease family</fullName>
    </submittedName>
</protein>
<reference evidence="1 2" key="1">
    <citation type="submission" date="2020-05" db="EMBL/GenBank/DDBJ databases">
        <title>Identification and distribution of gene clusters putatively required for synthesis of sphingolipid metabolism inhibitors in phylogenetically diverse species of the filamentous fungus Fusarium.</title>
        <authorList>
            <person name="Kim H.-S."/>
            <person name="Busman M."/>
            <person name="Brown D.W."/>
            <person name="Divon H."/>
            <person name="Uhlig S."/>
            <person name="Proctor R.H."/>
        </authorList>
    </citation>
    <scope>NUCLEOTIDE SEQUENCE [LARGE SCALE GENOMIC DNA]</scope>
    <source>
        <strain evidence="1 2">NRRL 66333</strain>
    </source>
</reference>
<gene>
    <name evidence="1" type="ORF">FSUBG_13705</name>
</gene>
<proteinExistence type="predicted"/>
<comment type="caution">
    <text evidence="1">The sequence shown here is derived from an EMBL/GenBank/DDBJ whole genome shotgun (WGS) entry which is preliminary data.</text>
</comment>
<keyword evidence="1" id="KW-0645">Protease</keyword>